<dbReference type="NCBIfam" id="TIGR00152">
    <property type="entry name" value="dephospho-CoA kinase"/>
    <property type="match status" value="1"/>
</dbReference>
<dbReference type="InterPro" id="IPR001977">
    <property type="entry name" value="Depp_CoAkinase"/>
</dbReference>
<dbReference type="SUPFAM" id="SSF52540">
    <property type="entry name" value="P-loop containing nucleoside triphosphate hydrolases"/>
    <property type="match status" value="1"/>
</dbReference>
<evidence type="ECO:0000256" key="2">
    <source>
        <dbReference type="ARBA" id="ARBA00022490"/>
    </source>
</evidence>
<dbReference type="AlphaFoldDB" id="A0A644UR52"/>
<gene>
    <name evidence="8" type="primary">coaE_11</name>
    <name evidence="8" type="ORF">SDC9_27457</name>
</gene>
<sequence>MYVIALTGGIASGKSTVSAILRQLGAYIIDTDQIAHDITKPNQPAWMEIADRFGREFLLSDGHIDRKRLGETVFKYDDMRKLLEEITHPKIKEQVCREIDHAARQGFTIVVIDVPLLIEVGWQKMADEIWVVYVDEPTQLYRLMDRNQWTRQEALARIAAQMSLADKVSHANVVINNNSSLEVTRSQVIEAWHQATKGRSISSEEIFLE</sequence>
<dbReference type="GO" id="GO:0004140">
    <property type="term" value="F:dephospho-CoA kinase activity"/>
    <property type="evidence" value="ECO:0007669"/>
    <property type="project" value="UniProtKB-EC"/>
</dbReference>
<evidence type="ECO:0000256" key="6">
    <source>
        <dbReference type="ARBA" id="ARBA00022840"/>
    </source>
</evidence>
<keyword evidence="4" id="KW-0547">Nucleotide-binding</keyword>
<reference evidence="8" key="1">
    <citation type="submission" date="2019-08" db="EMBL/GenBank/DDBJ databases">
        <authorList>
            <person name="Kucharzyk K."/>
            <person name="Murdoch R.W."/>
            <person name="Higgins S."/>
            <person name="Loffler F."/>
        </authorList>
    </citation>
    <scope>NUCLEOTIDE SEQUENCE</scope>
</reference>
<keyword evidence="6" id="KW-0067">ATP-binding</keyword>
<name>A0A644UR52_9ZZZZ</name>
<dbReference type="PANTHER" id="PTHR10695">
    <property type="entry name" value="DEPHOSPHO-COA KINASE-RELATED"/>
    <property type="match status" value="1"/>
</dbReference>
<comment type="caution">
    <text evidence="8">The sequence shown here is derived from an EMBL/GenBank/DDBJ whole genome shotgun (WGS) entry which is preliminary data.</text>
</comment>
<dbReference type="FunFam" id="3.40.50.300:FF:000991">
    <property type="entry name" value="Dephospho-CoA kinase"/>
    <property type="match status" value="1"/>
</dbReference>
<evidence type="ECO:0000313" key="8">
    <source>
        <dbReference type="EMBL" id="MPL81530.1"/>
    </source>
</evidence>
<dbReference type="Gene3D" id="3.40.50.300">
    <property type="entry name" value="P-loop containing nucleotide triphosphate hydrolases"/>
    <property type="match status" value="1"/>
</dbReference>
<dbReference type="InterPro" id="IPR027417">
    <property type="entry name" value="P-loop_NTPase"/>
</dbReference>
<dbReference type="Pfam" id="PF01121">
    <property type="entry name" value="CoaE"/>
    <property type="match status" value="1"/>
</dbReference>
<organism evidence="8">
    <name type="scientific">bioreactor metagenome</name>
    <dbReference type="NCBI Taxonomy" id="1076179"/>
    <lineage>
        <taxon>unclassified sequences</taxon>
        <taxon>metagenomes</taxon>
        <taxon>ecological metagenomes</taxon>
    </lineage>
</organism>
<comment type="similarity">
    <text evidence="1">Belongs to the CoaE family.</text>
</comment>
<dbReference type="EC" id="2.7.1.24" evidence="8"/>
<evidence type="ECO:0000256" key="5">
    <source>
        <dbReference type="ARBA" id="ARBA00022777"/>
    </source>
</evidence>
<keyword evidence="3 8" id="KW-0808">Transferase</keyword>
<dbReference type="EMBL" id="VSSQ01000151">
    <property type="protein sequence ID" value="MPL81530.1"/>
    <property type="molecule type" value="Genomic_DNA"/>
</dbReference>
<evidence type="ECO:0000256" key="3">
    <source>
        <dbReference type="ARBA" id="ARBA00022679"/>
    </source>
</evidence>
<dbReference type="GO" id="GO:0015937">
    <property type="term" value="P:coenzyme A biosynthetic process"/>
    <property type="evidence" value="ECO:0007669"/>
    <property type="project" value="UniProtKB-KW"/>
</dbReference>
<dbReference type="PROSITE" id="PS51219">
    <property type="entry name" value="DPCK"/>
    <property type="match status" value="1"/>
</dbReference>
<proteinExistence type="inferred from homology"/>
<keyword evidence="5 8" id="KW-0418">Kinase</keyword>
<dbReference type="GO" id="GO:0005524">
    <property type="term" value="F:ATP binding"/>
    <property type="evidence" value="ECO:0007669"/>
    <property type="project" value="UniProtKB-KW"/>
</dbReference>
<evidence type="ECO:0000256" key="7">
    <source>
        <dbReference type="ARBA" id="ARBA00022993"/>
    </source>
</evidence>
<protein>
    <submittedName>
        <fullName evidence="8">Dephospho-CoA kinase</fullName>
        <ecNumber evidence="8">2.7.1.24</ecNumber>
    </submittedName>
</protein>
<dbReference type="PANTHER" id="PTHR10695:SF46">
    <property type="entry name" value="BIFUNCTIONAL COENZYME A SYNTHASE-RELATED"/>
    <property type="match status" value="1"/>
</dbReference>
<dbReference type="HAMAP" id="MF_00376">
    <property type="entry name" value="Dephospho_CoA_kinase"/>
    <property type="match status" value="1"/>
</dbReference>
<keyword evidence="2" id="KW-0963">Cytoplasm</keyword>
<accession>A0A644UR52</accession>
<evidence type="ECO:0000256" key="1">
    <source>
        <dbReference type="ARBA" id="ARBA00009018"/>
    </source>
</evidence>
<keyword evidence="7" id="KW-0173">Coenzyme A biosynthesis</keyword>
<dbReference type="CDD" id="cd02022">
    <property type="entry name" value="DPCK"/>
    <property type="match status" value="1"/>
</dbReference>
<evidence type="ECO:0000256" key="4">
    <source>
        <dbReference type="ARBA" id="ARBA00022741"/>
    </source>
</evidence>